<evidence type="ECO:0000313" key="1">
    <source>
        <dbReference type="EMBL" id="KAK9116205.1"/>
    </source>
</evidence>
<evidence type="ECO:0000313" key="2">
    <source>
        <dbReference type="Proteomes" id="UP001417504"/>
    </source>
</evidence>
<organism evidence="1 2">
    <name type="scientific">Stephania japonica</name>
    <dbReference type="NCBI Taxonomy" id="461633"/>
    <lineage>
        <taxon>Eukaryota</taxon>
        <taxon>Viridiplantae</taxon>
        <taxon>Streptophyta</taxon>
        <taxon>Embryophyta</taxon>
        <taxon>Tracheophyta</taxon>
        <taxon>Spermatophyta</taxon>
        <taxon>Magnoliopsida</taxon>
        <taxon>Ranunculales</taxon>
        <taxon>Menispermaceae</taxon>
        <taxon>Menispermoideae</taxon>
        <taxon>Cissampelideae</taxon>
        <taxon>Stephania</taxon>
    </lineage>
</organism>
<reference evidence="1 2" key="1">
    <citation type="submission" date="2024-01" db="EMBL/GenBank/DDBJ databases">
        <title>Genome assemblies of Stephania.</title>
        <authorList>
            <person name="Yang L."/>
        </authorList>
    </citation>
    <scope>NUCLEOTIDE SEQUENCE [LARGE SCALE GENOMIC DNA]</scope>
    <source>
        <strain evidence="1">QJT</strain>
        <tissue evidence="1">Leaf</tissue>
    </source>
</reference>
<dbReference type="EMBL" id="JBBNAE010000006">
    <property type="protein sequence ID" value="KAK9116205.1"/>
    <property type="molecule type" value="Genomic_DNA"/>
</dbReference>
<name>A0AAP0IJD1_9MAGN</name>
<protein>
    <submittedName>
        <fullName evidence="1">Uncharacterized protein</fullName>
    </submittedName>
</protein>
<gene>
    <name evidence="1" type="ORF">Sjap_015152</name>
</gene>
<dbReference type="Proteomes" id="UP001417504">
    <property type="component" value="Unassembled WGS sequence"/>
</dbReference>
<dbReference type="AlphaFoldDB" id="A0AAP0IJD1"/>
<sequence>MLFQLSWWYLRCPRKPEFPSENFGFRVVQQALGTMPSTLPVWENEVLFTPKTIARWATGQCIGCFTVHSGTVARDENGQHVRHCSQPIFKLKY</sequence>
<keyword evidence="2" id="KW-1185">Reference proteome</keyword>
<accession>A0AAP0IJD1</accession>
<comment type="caution">
    <text evidence="1">The sequence shown here is derived from an EMBL/GenBank/DDBJ whole genome shotgun (WGS) entry which is preliminary data.</text>
</comment>
<proteinExistence type="predicted"/>